<feature type="non-terminal residue" evidence="1">
    <location>
        <position position="175"/>
    </location>
</feature>
<accession>A0ACC8EL77</accession>
<evidence type="ECO:0000313" key="1">
    <source>
        <dbReference type="EMBL" id="OCK86873.1"/>
    </source>
</evidence>
<sequence length="175" mass="19780">LHWTFQITYKLSVALNKASILLLFIRIMPQKFYRVSCWALFTLVSLFAVSTIIAGIFQCIPVDKAWHKKKPGHCYPLVNAWYANAIFSIVTDCVILALPMRMVYQMQRGVREKALLFMVFGLGIFVTITSILRMTSLHVATSSDTTYEVASGFWSIIEINVGVICVCLPPLRALL</sequence>
<keyword evidence="2" id="KW-1185">Reference proteome</keyword>
<proteinExistence type="predicted"/>
<name>A0ACC8EL77_9PEZI</name>
<feature type="non-terminal residue" evidence="1">
    <location>
        <position position="1"/>
    </location>
</feature>
<evidence type="ECO:0000313" key="2">
    <source>
        <dbReference type="Proteomes" id="UP000250078"/>
    </source>
</evidence>
<protein>
    <submittedName>
        <fullName evidence="1">GPCR, PTH11-type</fullName>
    </submittedName>
</protein>
<organism evidence="1 2">
    <name type="scientific">Cenococcum geophilum 1.58</name>
    <dbReference type="NCBI Taxonomy" id="794803"/>
    <lineage>
        <taxon>Eukaryota</taxon>
        <taxon>Fungi</taxon>
        <taxon>Dikarya</taxon>
        <taxon>Ascomycota</taxon>
        <taxon>Pezizomycotina</taxon>
        <taxon>Dothideomycetes</taxon>
        <taxon>Pleosporomycetidae</taxon>
        <taxon>Gloniales</taxon>
        <taxon>Gloniaceae</taxon>
        <taxon>Cenococcum</taxon>
    </lineage>
</organism>
<reference evidence="1 2" key="1">
    <citation type="journal article" date="2016" name="Nat. Commun.">
        <title>Ectomycorrhizal ecology is imprinted in the genome of the dominant symbiotic fungus Cenococcum geophilum.</title>
        <authorList>
            <consortium name="DOE Joint Genome Institute"/>
            <person name="Peter M."/>
            <person name="Kohler A."/>
            <person name="Ohm R.A."/>
            <person name="Kuo A."/>
            <person name="Krutzmann J."/>
            <person name="Morin E."/>
            <person name="Arend M."/>
            <person name="Barry K.W."/>
            <person name="Binder M."/>
            <person name="Choi C."/>
            <person name="Clum A."/>
            <person name="Copeland A."/>
            <person name="Grisel N."/>
            <person name="Haridas S."/>
            <person name="Kipfer T."/>
            <person name="LaButti K."/>
            <person name="Lindquist E."/>
            <person name="Lipzen A."/>
            <person name="Maire R."/>
            <person name="Meier B."/>
            <person name="Mihaltcheva S."/>
            <person name="Molinier V."/>
            <person name="Murat C."/>
            <person name="Poggeler S."/>
            <person name="Quandt C.A."/>
            <person name="Sperisen C."/>
            <person name="Tritt A."/>
            <person name="Tisserant E."/>
            <person name="Crous P.W."/>
            <person name="Henrissat B."/>
            <person name="Nehls U."/>
            <person name="Egli S."/>
            <person name="Spatafora J.W."/>
            <person name="Grigoriev I.V."/>
            <person name="Martin F.M."/>
        </authorList>
    </citation>
    <scope>NUCLEOTIDE SEQUENCE [LARGE SCALE GENOMIC DNA]</scope>
    <source>
        <strain evidence="1 2">1.58</strain>
    </source>
</reference>
<dbReference type="EMBL" id="KV748282">
    <property type="protein sequence ID" value="OCK86873.1"/>
    <property type="molecule type" value="Genomic_DNA"/>
</dbReference>
<gene>
    <name evidence="1" type="ORF">K441DRAFT_418835</name>
</gene>
<dbReference type="Proteomes" id="UP000250078">
    <property type="component" value="Unassembled WGS sequence"/>
</dbReference>